<keyword evidence="6 9" id="KW-0812">Transmembrane</keyword>
<dbReference type="InterPro" id="IPR006144">
    <property type="entry name" value="Secretion_HlyD_CS"/>
</dbReference>
<evidence type="ECO:0000256" key="3">
    <source>
        <dbReference type="ARBA" id="ARBA00022448"/>
    </source>
</evidence>
<dbReference type="InterPro" id="IPR050739">
    <property type="entry name" value="MFP"/>
</dbReference>
<feature type="region of interest" description="Disordered" evidence="11">
    <location>
        <begin position="1"/>
        <end position="33"/>
    </location>
</feature>
<keyword evidence="5 9" id="KW-0997">Cell inner membrane</keyword>
<dbReference type="Gene3D" id="2.40.50.100">
    <property type="match status" value="1"/>
</dbReference>
<proteinExistence type="inferred from homology"/>
<dbReference type="Gene3D" id="2.40.30.170">
    <property type="match status" value="1"/>
</dbReference>
<dbReference type="RefSeq" id="WP_246046076.1">
    <property type="nucleotide sequence ID" value="NZ_CABFKI010000002.1"/>
</dbReference>
<dbReference type="NCBIfam" id="TIGR01843">
    <property type="entry name" value="type_I_hlyD"/>
    <property type="match status" value="1"/>
</dbReference>
<dbReference type="Proteomes" id="UP000308167">
    <property type="component" value="Unassembled WGS sequence"/>
</dbReference>
<dbReference type="PANTHER" id="PTHR30386:SF26">
    <property type="entry name" value="TRANSPORT PROTEIN COMB"/>
    <property type="match status" value="1"/>
</dbReference>
<name>A0ABY6THH1_9PAST</name>
<accession>A0ABY6THH1</accession>
<dbReference type="PROSITE" id="PS00543">
    <property type="entry name" value="HLYD_FAMILY"/>
    <property type="match status" value="1"/>
</dbReference>
<dbReference type="InterPro" id="IPR058982">
    <property type="entry name" value="Beta-barrel_AprE"/>
</dbReference>
<keyword evidence="7 9" id="KW-1133">Transmembrane helix</keyword>
<gene>
    <name evidence="13" type="primary">prsE</name>
    <name evidence="13" type="ORF">SAMEA1410922_00375</name>
</gene>
<evidence type="ECO:0000256" key="1">
    <source>
        <dbReference type="ARBA" id="ARBA00004377"/>
    </source>
</evidence>
<evidence type="ECO:0000313" key="14">
    <source>
        <dbReference type="Proteomes" id="UP000308167"/>
    </source>
</evidence>
<evidence type="ECO:0000256" key="7">
    <source>
        <dbReference type="ARBA" id="ARBA00022989"/>
    </source>
</evidence>
<evidence type="ECO:0000256" key="2">
    <source>
        <dbReference type="ARBA" id="ARBA00009477"/>
    </source>
</evidence>
<dbReference type="Pfam" id="PF26002">
    <property type="entry name" value="Beta-barrel_AprE"/>
    <property type="match status" value="1"/>
</dbReference>
<keyword evidence="10" id="KW-0175">Coiled coil</keyword>
<keyword evidence="14" id="KW-1185">Reference proteome</keyword>
<comment type="similarity">
    <text evidence="2 9">Belongs to the membrane fusion protein (MFP) (TC 8.A.1) family.</text>
</comment>
<evidence type="ECO:0000256" key="8">
    <source>
        <dbReference type="ARBA" id="ARBA00023136"/>
    </source>
</evidence>
<sequence>MDKDNKPMPPDEQGVLPNKATQNNRTDESAVKNTVKNTVSQKDLHLLNDLHAALQQEKHHSIFITISFFFVLLTAFVIWAYNSPIEEVTRGQGSIIPTSREQVIQSLDPGILKEMLVKEGDTVEKGQVLLKLDDTRSSAVLRESQAKVENLEALATRLKTEAYGIPLEFSDQIPTALQQRERAVYQAKKEALEESLKSLSHSKSLLDREIKMTEPMVARGAMSEVELLRMKRQSSDLQLQMAERRNKYATDAGTELTKVEAELSQARENMAVRADPVERAMIRSPLKGIVKNIRINTIGGVISVGQDIMEIVPIEDTLLVEAYISPNDVAYVRPGMPALVKLTAYDYAIYGGLNGTVTLLSPDTLHDQKRPSDLKLNPNEAYYRVLVKTDGSHLTDKEGKEMPIIPGMIASVDIKTGQKTVFQYLIKPITRMKQALQER</sequence>
<evidence type="ECO:0000256" key="9">
    <source>
        <dbReference type="RuleBase" id="RU365093"/>
    </source>
</evidence>
<feature type="domain" description="AprE-like beta-barrel" evidence="12">
    <location>
        <begin position="318"/>
        <end position="417"/>
    </location>
</feature>
<comment type="subcellular location">
    <subcellularLocation>
        <location evidence="1 9">Cell inner membrane</location>
        <topology evidence="1 9">Single-pass membrane protein</topology>
    </subcellularLocation>
</comment>
<keyword evidence="3 9" id="KW-0813">Transport</keyword>
<keyword evidence="8 9" id="KW-0472">Membrane</keyword>
<evidence type="ECO:0000256" key="4">
    <source>
        <dbReference type="ARBA" id="ARBA00022475"/>
    </source>
</evidence>
<dbReference type="EMBL" id="CABFKI010000002">
    <property type="protein sequence ID" value="VTU06375.1"/>
    <property type="molecule type" value="Genomic_DNA"/>
</dbReference>
<evidence type="ECO:0000256" key="10">
    <source>
        <dbReference type="SAM" id="Coils"/>
    </source>
</evidence>
<reference evidence="13 14" key="1">
    <citation type="submission" date="2019-05" db="EMBL/GenBank/DDBJ databases">
        <authorList>
            <consortium name="Pathogen Informatics"/>
        </authorList>
    </citation>
    <scope>NUCLEOTIDE SEQUENCE [LARGE SCALE GENOMIC DNA]</scope>
    <source>
        <strain evidence="13 14">NM319</strain>
    </source>
</reference>
<comment type="caution">
    <text evidence="13">The sequence shown here is derived from an EMBL/GenBank/DDBJ whole genome shotgun (WGS) entry which is preliminary data.</text>
</comment>
<feature type="coiled-coil region" evidence="10">
    <location>
        <begin position="141"/>
        <end position="209"/>
    </location>
</feature>
<evidence type="ECO:0000259" key="12">
    <source>
        <dbReference type="Pfam" id="PF26002"/>
    </source>
</evidence>
<dbReference type="PRINTS" id="PR01490">
    <property type="entry name" value="RTXTOXIND"/>
</dbReference>
<evidence type="ECO:0000256" key="5">
    <source>
        <dbReference type="ARBA" id="ARBA00022519"/>
    </source>
</evidence>
<organism evidence="13 14">
    <name type="scientific">Actinobacillus porcinus</name>
    <dbReference type="NCBI Taxonomy" id="51048"/>
    <lineage>
        <taxon>Bacteria</taxon>
        <taxon>Pseudomonadati</taxon>
        <taxon>Pseudomonadota</taxon>
        <taxon>Gammaproteobacteria</taxon>
        <taxon>Pasteurellales</taxon>
        <taxon>Pasteurellaceae</taxon>
        <taxon>Actinobacillus</taxon>
    </lineage>
</organism>
<feature type="transmembrane region" description="Helical" evidence="9">
    <location>
        <begin position="62"/>
        <end position="81"/>
    </location>
</feature>
<evidence type="ECO:0000256" key="11">
    <source>
        <dbReference type="SAM" id="MobiDB-lite"/>
    </source>
</evidence>
<evidence type="ECO:0000313" key="13">
    <source>
        <dbReference type="EMBL" id="VTU06375.1"/>
    </source>
</evidence>
<dbReference type="InterPro" id="IPR010129">
    <property type="entry name" value="T1SS_HlyD"/>
</dbReference>
<dbReference type="SUPFAM" id="SSF111369">
    <property type="entry name" value="HlyD-like secretion proteins"/>
    <property type="match status" value="1"/>
</dbReference>
<dbReference type="PANTHER" id="PTHR30386">
    <property type="entry name" value="MEMBRANE FUSION SUBUNIT OF EMRAB-TOLC MULTIDRUG EFFLUX PUMP"/>
    <property type="match status" value="1"/>
</dbReference>
<protein>
    <recommendedName>
        <fullName evidence="9">Membrane fusion protein (MFP) family protein</fullName>
    </recommendedName>
</protein>
<dbReference type="GeneID" id="86154783"/>
<evidence type="ECO:0000256" key="6">
    <source>
        <dbReference type="ARBA" id="ARBA00022692"/>
    </source>
</evidence>
<keyword evidence="4 9" id="KW-1003">Cell membrane</keyword>